<dbReference type="EMBL" id="LNIX01000018">
    <property type="protein sequence ID" value="OXA45273.1"/>
    <property type="molecule type" value="Genomic_DNA"/>
</dbReference>
<gene>
    <name evidence="1" type="ORF">Fcan01_19990</name>
</gene>
<dbReference type="Proteomes" id="UP000198287">
    <property type="component" value="Unassembled WGS sequence"/>
</dbReference>
<accession>A0A226DJ21</accession>
<dbReference type="Gene3D" id="2.100.10.20">
    <property type="entry name" value="Vitelline membrane outer layer protein I (VOMI)"/>
    <property type="match status" value="1"/>
</dbReference>
<comment type="caution">
    <text evidence="1">The sequence shown here is derived from an EMBL/GenBank/DDBJ whole genome shotgun (WGS) entry which is preliminary data.</text>
</comment>
<evidence type="ECO:0000313" key="1">
    <source>
        <dbReference type="EMBL" id="OXA45273.1"/>
    </source>
</evidence>
<proteinExistence type="predicted"/>
<dbReference type="SUPFAM" id="SSF51092">
    <property type="entry name" value="Vitelline membrane outer protein-I (VMO-I)"/>
    <property type="match status" value="1"/>
</dbReference>
<dbReference type="STRING" id="158441.A0A226DJ21"/>
<dbReference type="GO" id="GO:0005615">
    <property type="term" value="C:extracellular space"/>
    <property type="evidence" value="ECO:0007669"/>
    <property type="project" value="TreeGrafter"/>
</dbReference>
<dbReference type="PANTHER" id="PTHR18841:SF0">
    <property type="entry name" value="VITELLINE MEMBRANE OUTER LAYER 1 HOMOLOG A-RELATED"/>
    <property type="match status" value="1"/>
</dbReference>
<dbReference type="AlphaFoldDB" id="A0A226DJ21"/>
<organism evidence="1 2">
    <name type="scientific">Folsomia candida</name>
    <name type="common">Springtail</name>
    <dbReference type="NCBI Taxonomy" id="158441"/>
    <lineage>
        <taxon>Eukaryota</taxon>
        <taxon>Metazoa</taxon>
        <taxon>Ecdysozoa</taxon>
        <taxon>Arthropoda</taxon>
        <taxon>Hexapoda</taxon>
        <taxon>Collembola</taxon>
        <taxon>Entomobryomorpha</taxon>
        <taxon>Isotomoidea</taxon>
        <taxon>Isotomidae</taxon>
        <taxon>Proisotominae</taxon>
        <taxon>Folsomia</taxon>
    </lineage>
</organism>
<dbReference type="PANTHER" id="PTHR18841">
    <property type="entry name" value="VITELLINE MEMBRANE OUTER LAYER PROTEIN I-RELATED"/>
    <property type="match status" value="1"/>
</dbReference>
<protein>
    <submittedName>
        <fullName evidence="1">Vitelline membrane outer layer protein 1</fullName>
    </submittedName>
</protein>
<name>A0A226DJ21_FOLCA</name>
<dbReference type="InterPro" id="IPR036706">
    <property type="entry name" value="VOMI_sf"/>
</dbReference>
<sequence>MRGQWIKSNRVTNFGDWGRVEYCPSGQHAIGVMVKYEEIGSTNDHTGINGIALLCAFRDGRPSPWTPTSSVAPWGEWKDCNCPEGRDYYLEGFQLCTLPPQGSGDDISAFAFYMVCHTFGVHYCLHKANLGDQYCSDLIMCPQEYPRICGIRTQVEDPPWYVHTDDTALNNVDFFCC</sequence>
<keyword evidence="2" id="KW-1185">Reference proteome</keyword>
<reference evidence="1 2" key="1">
    <citation type="submission" date="2015-12" db="EMBL/GenBank/DDBJ databases">
        <title>The genome of Folsomia candida.</title>
        <authorList>
            <person name="Faddeeva A."/>
            <person name="Derks M.F."/>
            <person name="Anvar Y."/>
            <person name="Smit S."/>
            <person name="Van Straalen N."/>
            <person name="Roelofs D."/>
        </authorList>
    </citation>
    <scope>NUCLEOTIDE SEQUENCE [LARGE SCALE GENOMIC DNA]</scope>
    <source>
        <strain evidence="1 2">VU population</strain>
        <tissue evidence="1">Whole body</tissue>
    </source>
</reference>
<dbReference type="InterPro" id="IPR005515">
    <property type="entry name" value="VOMI"/>
</dbReference>
<evidence type="ECO:0000313" key="2">
    <source>
        <dbReference type="Proteomes" id="UP000198287"/>
    </source>
</evidence>
<dbReference type="Pfam" id="PF03762">
    <property type="entry name" value="VOMI"/>
    <property type="match status" value="1"/>
</dbReference>